<dbReference type="GO" id="GO:0006508">
    <property type="term" value="P:proteolysis"/>
    <property type="evidence" value="ECO:0007669"/>
    <property type="project" value="UniProtKB-KW"/>
</dbReference>
<dbReference type="InterPro" id="IPR029058">
    <property type="entry name" value="AB_hydrolase_fold"/>
</dbReference>
<dbReference type="OrthoDB" id="1735038at2759"/>
<evidence type="ECO:0000256" key="1">
    <source>
        <dbReference type="ARBA" id="ARBA00011079"/>
    </source>
</evidence>
<dbReference type="InterPro" id="IPR008758">
    <property type="entry name" value="Peptidase_S28"/>
</dbReference>
<feature type="chain" id="PRO_5020643149" description="Peptidase S28" evidence="7">
    <location>
        <begin position="26"/>
        <end position="577"/>
    </location>
</feature>
<keyword evidence="6" id="KW-1133">Transmembrane helix</keyword>
<evidence type="ECO:0000256" key="7">
    <source>
        <dbReference type="SAM" id="SignalP"/>
    </source>
</evidence>
<reference evidence="8 9" key="1">
    <citation type="submission" date="2019-01" db="EMBL/GenBank/DDBJ databases">
        <title>Draft genome sequence of Psathyrella aberdarensis IHI B618.</title>
        <authorList>
            <person name="Buettner E."/>
            <person name="Kellner H."/>
        </authorList>
    </citation>
    <scope>NUCLEOTIDE SEQUENCE [LARGE SCALE GENOMIC DNA]</scope>
    <source>
        <strain evidence="8 9">IHI B618</strain>
    </source>
</reference>
<keyword evidence="5" id="KW-0325">Glycoprotein</keyword>
<feature type="transmembrane region" description="Helical" evidence="6">
    <location>
        <begin position="557"/>
        <end position="576"/>
    </location>
</feature>
<proteinExistence type="inferred from homology"/>
<evidence type="ECO:0000256" key="3">
    <source>
        <dbReference type="ARBA" id="ARBA00022729"/>
    </source>
</evidence>
<name>A0A4Q2DZA1_9AGAR</name>
<feature type="signal peptide" evidence="7">
    <location>
        <begin position="1"/>
        <end position="25"/>
    </location>
</feature>
<keyword evidence="9" id="KW-1185">Reference proteome</keyword>
<evidence type="ECO:0000313" key="8">
    <source>
        <dbReference type="EMBL" id="RXW25673.1"/>
    </source>
</evidence>
<dbReference type="GO" id="GO:0070008">
    <property type="term" value="F:serine-type exopeptidase activity"/>
    <property type="evidence" value="ECO:0007669"/>
    <property type="project" value="InterPro"/>
</dbReference>
<evidence type="ECO:0000256" key="4">
    <source>
        <dbReference type="ARBA" id="ARBA00022801"/>
    </source>
</evidence>
<dbReference type="AlphaFoldDB" id="A0A4Q2DZA1"/>
<dbReference type="Gene3D" id="3.40.50.1820">
    <property type="entry name" value="alpha/beta hydrolase"/>
    <property type="match status" value="2"/>
</dbReference>
<evidence type="ECO:0000256" key="6">
    <source>
        <dbReference type="SAM" id="Phobius"/>
    </source>
</evidence>
<keyword evidence="6" id="KW-0472">Membrane</keyword>
<evidence type="ECO:0000256" key="2">
    <source>
        <dbReference type="ARBA" id="ARBA00022670"/>
    </source>
</evidence>
<dbReference type="EMBL" id="SDEE01000002">
    <property type="protein sequence ID" value="RXW25673.1"/>
    <property type="molecule type" value="Genomic_DNA"/>
</dbReference>
<keyword evidence="4" id="KW-0378">Hydrolase</keyword>
<dbReference type="PANTHER" id="PTHR11010:SF117">
    <property type="entry name" value="SERINE PROTEASE 16"/>
    <property type="match status" value="1"/>
</dbReference>
<dbReference type="PANTHER" id="PTHR11010">
    <property type="entry name" value="PROTEASE S28 PRO-X CARBOXYPEPTIDASE-RELATED"/>
    <property type="match status" value="1"/>
</dbReference>
<evidence type="ECO:0000256" key="5">
    <source>
        <dbReference type="ARBA" id="ARBA00023180"/>
    </source>
</evidence>
<evidence type="ECO:0008006" key="10">
    <source>
        <dbReference type="Google" id="ProtNLM"/>
    </source>
</evidence>
<evidence type="ECO:0000313" key="9">
    <source>
        <dbReference type="Proteomes" id="UP000290288"/>
    </source>
</evidence>
<dbReference type="SUPFAM" id="SSF53474">
    <property type="entry name" value="alpha/beta-Hydrolases"/>
    <property type="match status" value="1"/>
</dbReference>
<organism evidence="8 9">
    <name type="scientific">Candolleomyces aberdarensis</name>
    <dbReference type="NCBI Taxonomy" id="2316362"/>
    <lineage>
        <taxon>Eukaryota</taxon>
        <taxon>Fungi</taxon>
        <taxon>Dikarya</taxon>
        <taxon>Basidiomycota</taxon>
        <taxon>Agaricomycotina</taxon>
        <taxon>Agaricomycetes</taxon>
        <taxon>Agaricomycetidae</taxon>
        <taxon>Agaricales</taxon>
        <taxon>Agaricineae</taxon>
        <taxon>Psathyrellaceae</taxon>
        <taxon>Candolleomyces</taxon>
    </lineage>
</organism>
<sequence length="577" mass="63732">MGTLNRLRLVSLCVLLLAYSSVVSAIDWKPYVEQYEESLHGVDLREFDFRRTSTGTVSKSVPARVLRKGRPVIDVNGNTIPDYDKVYEFDQLIDHTNPGRGTFKMSTSQLLTAQVIYSVDTICKLEFELNVFFIQGGEFILTNLTMPGFIAQSTNGAVISIEHRFYGKSNPTPDLSVENLKLHTISQALDDFVYFAENVKLPMPGGDTESIRPHRTPWIIMGGSYPGALAVWMLEQNFWQYWTPIEKYLPANCSADVRAIIAHIDGVIDAGDQSRLNGIKTKFGLQNLSTVDFLNALAIPLRTWQTRDVHIEPSDLSALLCEFLETRGDEIAPPTGWGVDIALENWATMYSGDEGVVISLCNGTSTEAIQNCSSLNYNGTSLSSTEHNDNRPWAWTLCYETGWSQPGNPSGGGVVSKHFNVQAVADYCRDAFPGAFTNSVPEWQTRVDKITEQYKGWNTTAERVFVVNGRRDPWLEVTLSATVPNLASTSQRPIYLTDGYHCSDMKGPSAEADPSIAQVWTQAKITFQRWVSEFKPSDTPASAIADRNQKNSGAGSVSFGGLALLAMVGIFGVGTLI</sequence>
<dbReference type="Pfam" id="PF05577">
    <property type="entry name" value="Peptidase_S28"/>
    <property type="match status" value="2"/>
</dbReference>
<dbReference type="Proteomes" id="UP000290288">
    <property type="component" value="Unassembled WGS sequence"/>
</dbReference>
<keyword evidence="6" id="KW-0812">Transmembrane</keyword>
<comment type="similarity">
    <text evidence="1">Belongs to the peptidase S28 family.</text>
</comment>
<keyword evidence="3 7" id="KW-0732">Signal</keyword>
<gene>
    <name evidence="8" type="ORF">EST38_g188</name>
</gene>
<keyword evidence="2" id="KW-0645">Protease</keyword>
<comment type="caution">
    <text evidence="8">The sequence shown here is derived from an EMBL/GenBank/DDBJ whole genome shotgun (WGS) entry which is preliminary data.</text>
</comment>
<dbReference type="GO" id="GO:0008239">
    <property type="term" value="F:dipeptidyl-peptidase activity"/>
    <property type="evidence" value="ECO:0007669"/>
    <property type="project" value="TreeGrafter"/>
</dbReference>
<accession>A0A4Q2DZA1</accession>
<protein>
    <recommendedName>
        <fullName evidence="10">Peptidase S28</fullName>
    </recommendedName>
</protein>